<accession>X0S4W0</accession>
<keyword evidence="7 17" id="KW-0812">Transmembrane</keyword>
<evidence type="ECO:0000256" key="3">
    <source>
        <dbReference type="ARBA" id="ARBA00022475"/>
    </source>
</evidence>
<evidence type="ECO:0000256" key="2">
    <source>
        <dbReference type="ARBA" id="ARBA00004752"/>
    </source>
</evidence>
<evidence type="ECO:0000256" key="1">
    <source>
        <dbReference type="ARBA" id="ARBA00004651"/>
    </source>
</evidence>
<dbReference type="GO" id="GO:0032153">
    <property type="term" value="C:cell division site"/>
    <property type="evidence" value="ECO:0007669"/>
    <property type="project" value="TreeGrafter"/>
</dbReference>
<protein>
    <recommendedName>
        <fullName evidence="15">peptidoglycan glycosyltransferase</fullName>
        <ecNumber evidence="15">2.4.99.28</ecNumber>
    </recommendedName>
    <alternativeName>
        <fullName evidence="14">Peptidoglycan polymerase</fullName>
    </alternativeName>
</protein>
<evidence type="ECO:0000256" key="14">
    <source>
        <dbReference type="ARBA" id="ARBA00032370"/>
    </source>
</evidence>
<feature type="transmembrane region" description="Helical" evidence="17">
    <location>
        <begin position="315"/>
        <end position="335"/>
    </location>
</feature>
<proteinExistence type="predicted"/>
<reference evidence="18" key="1">
    <citation type="journal article" date="2014" name="Front. Microbiol.">
        <title>High frequency of phylogenetically diverse reductive dehalogenase-homologous genes in deep subseafloor sedimentary metagenomes.</title>
        <authorList>
            <person name="Kawai M."/>
            <person name="Futagami T."/>
            <person name="Toyoda A."/>
            <person name="Takaki Y."/>
            <person name="Nishi S."/>
            <person name="Hori S."/>
            <person name="Arai W."/>
            <person name="Tsubouchi T."/>
            <person name="Morono Y."/>
            <person name="Uchiyama I."/>
            <person name="Ito T."/>
            <person name="Fujiyama A."/>
            <person name="Inagaki F."/>
            <person name="Takami H."/>
        </authorList>
    </citation>
    <scope>NUCLEOTIDE SEQUENCE</scope>
    <source>
        <strain evidence="18">Expedition CK06-06</strain>
    </source>
</reference>
<feature type="transmembrane region" description="Helical" evidence="17">
    <location>
        <begin position="268"/>
        <end position="290"/>
    </location>
</feature>
<keyword evidence="4" id="KW-0132">Cell division</keyword>
<gene>
    <name evidence="18" type="ORF">S01H1_00069</name>
</gene>
<dbReference type="GO" id="GO:0071555">
    <property type="term" value="P:cell wall organization"/>
    <property type="evidence" value="ECO:0007669"/>
    <property type="project" value="UniProtKB-KW"/>
</dbReference>
<evidence type="ECO:0000256" key="6">
    <source>
        <dbReference type="ARBA" id="ARBA00022679"/>
    </source>
</evidence>
<sequence length="409" mass="46113">MIGRLVDWKTGVLIDLALAARTYTLNAVRYTLTIKHGVIFEMLTEKKSPDLWLFITVIILMAIGICMVFSSSYILAYKWYGDSYYFLKRQLIYAIIALVVFFFAIFTDYHYYKKFTMPILILSIAFLSMVYIPNIGRAAGGARRWIKIGFFSFQPSEIAKFALILYMAESLTRKQLKDIKTFIRGVLPPLIIMLVMFLLILNEPDFSTSLIILGISFIMLFIGGTKVIQLYALIVAAIPLGILILLREEYRRARLLSFLDPWKDPLDSGFHIIQSLLALGSGGIFGIGLAESKQKYFYLPDQHTDFIFSIIGEELGFIGTVVVIILFTILLWRGFRIALDSSDQFGTLLAAGITSMIVFQSIINIGVVTKMIPTTGITLPFISYGGSSLIVNMFCAGILLNISRYKVKE</sequence>
<dbReference type="GO" id="GO:0009252">
    <property type="term" value="P:peptidoglycan biosynthetic process"/>
    <property type="evidence" value="ECO:0007669"/>
    <property type="project" value="UniProtKB-KW"/>
</dbReference>
<feature type="transmembrane region" description="Helical" evidence="17">
    <location>
        <begin position="91"/>
        <end position="109"/>
    </location>
</feature>
<comment type="catalytic activity">
    <reaction evidence="16">
        <text>[GlcNAc-(1-&gt;4)-Mur2Ac(oyl-L-Ala-gamma-D-Glu-L-Lys-D-Ala-D-Ala)](n)-di-trans,octa-cis-undecaprenyl diphosphate + beta-D-GlcNAc-(1-&gt;4)-Mur2Ac(oyl-L-Ala-gamma-D-Glu-L-Lys-D-Ala-D-Ala)-di-trans,octa-cis-undecaprenyl diphosphate = [GlcNAc-(1-&gt;4)-Mur2Ac(oyl-L-Ala-gamma-D-Glu-L-Lys-D-Ala-D-Ala)](n+1)-di-trans,octa-cis-undecaprenyl diphosphate + di-trans,octa-cis-undecaprenyl diphosphate + H(+)</text>
        <dbReference type="Rhea" id="RHEA:23708"/>
        <dbReference type="Rhea" id="RHEA-COMP:9602"/>
        <dbReference type="Rhea" id="RHEA-COMP:9603"/>
        <dbReference type="ChEBI" id="CHEBI:15378"/>
        <dbReference type="ChEBI" id="CHEBI:58405"/>
        <dbReference type="ChEBI" id="CHEBI:60033"/>
        <dbReference type="ChEBI" id="CHEBI:78435"/>
        <dbReference type="EC" id="2.4.99.28"/>
    </reaction>
</comment>
<dbReference type="EC" id="2.4.99.28" evidence="15"/>
<evidence type="ECO:0000256" key="12">
    <source>
        <dbReference type="ARBA" id="ARBA00023306"/>
    </source>
</evidence>
<dbReference type="Pfam" id="PF01098">
    <property type="entry name" value="FTSW_RODA_SPOVE"/>
    <property type="match status" value="1"/>
</dbReference>
<dbReference type="GO" id="GO:0008955">
    <property type="term" value="F:peptidoglycan glycosyltransferase activity"/>
    <property type="evidence" value="ECO:0007669"/>
    <property type="project" value="UniProtKB-EC"/>
</dbReference>
<keyword evidence="8" id="KW-0133">Cell shape</keyword>
<evidence type="ECO:0000256" key="4">
    <source>
        <dbReference type="ARBA" id="ARBA00022618"/>
    </source>
</evidence>
<evidence type="ECO:0000256" key="10">
    <source>
        <dbReference type="ARBA" id="ARBA00022989"/>
    </source>
</evidence>
<dbReference type="PANTHER" id="PTHR30474:SF2">
    <property type="entry name" value="PEPTIDOGLYCAN GLYCOSYLTRANSFERASE FTSW-RELATED"/>
    <property type="match status" value="1"/>
</dbReference>
<dbReference type="NCBIfam" id="TIGR02614">
    <property type="entry name" value="ftsW"/>
    <property type="match status" value="1"/>
</dbReference>
<keyword evidence="10 17" id="KW-1133">Transmembrane helix</keyword>
<feature type="transmembrane region" description="Helical" evidence="17">
    <location>
        <begin position="381"/>
        <end position="402"/>
    </location>
</feature>
<keyword evidence="11 17" id="KW-0472">Membrane</keyword>
<feature type="transmembrane region" description="Helical" evidence="17">
    <location>
        <begin position="182"/>
        <end position="201"/>
    </location>
</feature>
<keyword evidence="5" id="KW-0328">Glycosyltransferase</keyword>
<evidence type="ECO:0000256" key="7">
    <source>
        <dbReference type="ARBA" id="ARBA00022692"/>
    </source>
</evidence>
<keyword evidence="12" id="KW-0131">Cell cycle</keyword>
<dbReference type="GO" id="GO:0008360">
    <property type="term" value="P:regulation of cell shape"/>
    <property type="evidence" value="ECO:0007669"/>
    <property type="project" value="UniProtKB-KW"/>
</dbReference>
<dbReference type="AlphaFoldDB" id="X0S4W0"/>
<comment type="caution">
    <text evidence="18">The sequence shown here is derived from an EMBL/GenBank/DDBJ whole genome shotgun (WGS) entry which is preliminary data.</text>
</comment>
<keyword evidence="9" id="KW-0573">Peptidoglycan synthesis</keyword>
<evidence type="ECO:0000256" key="13">
    <source>
        <dbReference type="ARBA" id="ARBA00023316"/>
    </source>
</evidence>
<feature type="transmembrane region" description="Helical" evidence="17">
    <location>
        <begin position="51"/>
        <end position="79"/>
    </location>
</feature>
<dbReference type="InterPro" id="IPR001182">
    <property type="entry name" value="FtsW/RodA"/>
</dbReference>
<evidence type="ECO:0000256" key="11">
    <source>
        <dbReference type="ARBA" id="ARBA00023136"/>
    </source>
</evidence>
<evidence type="ECO:0000256" key="17">
    <source>
        <dbReference type="SAM" id="Phobius"/>
    </source>
</evidence>
<comment type="pathway">
    <text evidence="2">Cell wall biogenesis; peptidoglycan biosynthesis.</text>
</comment>
<dbReference type="GO" id="GO:0051301">
    <property type="term" value="P:cell division"/>
    <property type="evidence" value="ECO:0007669"/>
    <property type="project" value="UniProtKB-KW"/>
</dbReference>
<name>X0S4W0_9ZZZZ</name>
<evidence type="ECO:0000256" key="5">
    <source>
        <dbReference type="ARBA" id="ARBA00022676"/>
    </source>
</evidence>
<evidence type="ECO:0000256" key="9">
    <source>
        <dbReference type="ARBA" id="ARBA00022984"/>
    </source>
</evidence>
<evidence type="ECO:0000256" key="15">
    <source>
        <dbReference type="ARBA" id="ARBA00044770"/>
    </source>
</evidence>
<evidence type="ECO:0000256" key="8">
    <source>
        <dbReference type="ARBA" id="ARBA00022960"/>
    </source>
</evidence>
<keyword evidence="6" id="KW-0808">Transferase</keyword>
<feature type="transmembrane region" description="Helical" evidence="17">
    <location>
        <begin position="115"/>
        <end position="133"/>
    </location>
</feature>
<keyword evidence="3" id="KW-1003">Cell membrane</keyword>
<comment type="subcellular location">
    <subcellularLocation>
        <location evidence="1">Cell membrane</location>
        <topology evidence="1">Multi-pass membrane protein</topology>
    </subcellularLocation>
</comment>
<dbReference type="PANTHER" id="PTHR30474">
    <property type="entry name" value="CELL CYCLE PROTEIN"/>
    <property type="match status" value="1"/>
</dbReference>
<dbReference type="InterPro" id="IPR013437">
    <property type="entry name" value="FtsW"/>
</dbReference>
<keyword evidence="13" id="KW-0961">Cell wall biogenesis/degradation</keyword>
<feature type="transmembrane region" description="Helical" evidence="17">
    <location>
        <begin position="347"/>
        <end position="369"/>
    </location>
</feature>
<feature type="transmembrane region" description="Helical" evidence="17">
    <location>
        <begin position="228"/>
        <end position="247"/>
    </location>
</feature>
<dbReference type="GO" id="GO:0005886">
    <property type="term" value="C:plasma membrane"/>
    <property type="evidence" value="ECO:0007669"/>
    <property type="project" value="UniProtKB-SubCell"/>
</dbReference>
<dbReference type="EMBL" id="BARS01000018">
    <property type="protein sequence ID" value="GAF70286.1"/>
    <property type="molecule type" value="Genomic_DNA"/>
</dbReference>
<organism evidence="18">
    <name type="scientific">marine sediment metagenome</name>
    <dbReference type="NCBI Taxonomy" id="412755"/>
    <lineage>
        <taxon>unclassified sequences</taxon>
        <taxon>metagenomes</taxon>
        <taxon>ecological metagenomes</taxon>
    </lineage>
</organism>
<evidence type="ECO:0000313" key="18">
    <source>
        <dbReference type="EMBL" id="GAF70286.1"/>
    </source>
</evidence>
<feature type="transmembrane region" description="Helical" evidence="17">
    <location>
        <begin position="206"/>
        <end position="222"/>
    </location>
</feature>
<dbReference type="GO" id="GO:0015648">
    <property type="term" value="F:lipid-linked peptidoglycan transporter activity"/>
    <property type="evidence" value="ECO:0007669"/>
    <property type="project" value="TreeGrafter"/>
</dbReference>
<evidence type="ECO:0000256" key="16">
    <source>
        <dbReference type="ARBA" id="ARBA00049902"/>
    </source>
</evidence>